<evidence type="ECO:0000256" key="5">
    <source>
        <dbReference type="SAM" id="Phobius"/>
    </source>
</evidence>
<feature type="non-terminal residue" evidence="6">
    <location>
        <position position="197"/>
    </location>
</feature>
<feature type="transmembrane region" description="Helical" evidence="5">
    <location>
        <begin position="122"/>
        <end position="139"/>
    </location>
</feature>
<reference evidence="7" key="1">
    <citation type="submission" date="2022-10" db="EMBL/GenBank/DDBJ databases">
        <title>Genome assembly of Pristionchus species.</title>
        <authorList>
            <person name="Yoshida K."/>
            <person name="Sommer R.J."/>
        </authorList>
    </citation>
    <scope>NUCLEOTIDE SEQUENCE [LARGE SCALE GENOMIC DNA]</scope>
    <source>
        <strain evidence="7">RS5460</strain>
    </source>
</reference>
<dbReference type="PANTHER" id="PTHR46561">
    <property type="entry name" value="SERPENTINE RECEPTOR, CLASS AB (CLASS A-LIKE)-RELATED"/>
    <property type="match status" value="1"/>
</dbReference>
<dbReference type="InterPro" id="IPR019408">
    <property type="entry name" value="7TM_GPCR_serpentine_rcpt_Srab"/>
</dbReference>
<dbReference type="Proteomes" id="UP001328107">
    <property type="component" value="Unassembled WGS sequence"/>
</dbReference>
<keyword evidence="7" id="KW-1185">Reference proteome</keyword>
<evidence type="ECO:0008006" key="8">
    <source>
        <dbReference type="Google" id="ProtNLM"/>
    </source>
</evidence>
<dbReference type="Pfam" id="PF10292">
    <property type="entry name" value="7TM_GPCR_Srab"/>
    <property type="match status" value="1"/>
</dbReference>
<sequence>MFVITIKRAVASTYFRTYERSSARLGYALTIVQIGMVILLSFLVVIFYDFGLVYARCTIVREKGQTLHMIQGTGLILLQFYTTITFFRLLTLNKRRTRVGCYSLSERYQIAENVKTLDLSHISINLIIVFFFMVVQSLNLSRFEHDLDEEALGFIHLHSLIVPAIVYGRMRRNSQKRQRILRTNHVDDGFVERYREI</sequence>
<comment type="subcellular location">
    <subcellularLocation>
        <location evidence="1">Membrane</location>
        <topology evidence="1">Multi-pass membrane protein</topology>
    </subcellularLocation>
</comment>
<dbReference type="InterPro" id="IPR053286">
    <property type="entry name" value="Nematode_rcpt-like_srab"/>
</dbReference>
<evidence type="ECO:0000313" key="7">
    <source>
        <dbReference type="Proteomes" id="UP001328107"/>
    </source>
</evidence>
<dbReference type="AlphaFoldDB" id="A0AAN5CYY1"/>
<organism evidence="6 7">
    <name type="scientific">Pristionchus mayeri</name>
    <dbReference type="NCBI Taxonomy" id="1317129"/>
    <lineage>
        <taxon>Eukaryota</taxon>
        <taxon>Metazoa</taxon>
        <taxon>Ecdysozoa</taxon>
        <taxon>Nematoda</taxon>
        <taxon>Chromadorea</taxon>
        <taxon>Rhabditida</taxon>
        <taxon>Rhabditina</taxon>
        <taxon>Diplogasteromorpha</taxon>
        <taxon>Diplogasteroidea</taxon>
        <taxon>Neodiplogasteridae</taxon>
        <taxon>Pristionchus</taxon>
    </lineage>
</organism>
<dbReference type="EMBL" id="BTRK01000005">
    <property type="protein sequence ID" value="GMR52674.1"/>
    <property type="molecule type" value="Genomic_DNA"/>
</dbReference>
<gene>
    <name evidence="6" type="ORF">PMAYCL1PPCAC_22868</name>
</gene>
<keyword evidence="3 5" id="KW-1133">Transmembrane helix</keyword>
<protein>
    <recommendedName>
        <fullName evidence="8">G protein-coupled receptor</fullName>
    </recommendedName>
</protein>
<evidence type="ECO:0000256" key="4">
    <source>
        <dbReference type="ARBA" id="ARBA00023136"/>
    </source>
</evidence>
<name>A0AAN5CYY1_9BILA</name>
<comment type="caution">
    <text evidence="6">The sequence shown here is derived from an EMBL/GenBank/DDBJ whole genome shotgun (WGS) entry which is preliminary data.</text>
</comment>
<keyword evidence="2 5" id="KW-0812">Transmembrane</keyword>
<proteinExistence type="predicted"/>
<evidence type="ECO:0000313" key="6">
    <source>
        <dbReference type="EMBL" id="GMR52674.1"/>
    </source>
</evidence>
<evidence type="ECO:0000256" key="2">
    <source>
        <dbReference type="ARBA" id="ARBA00022692"/>
    </source>
</evidence>
<keyword evidence="4 5" id="KW-0472">Membrane</keyword>
<feature type="transmembrane region" description="Helical" evidence="5">
    <location>
        <begin position="25"/>
        <end position="48"/>
    </location>
</feature>
<evidence type="ECO:0000256" key="1">
    <source>
        <dbReference type="ARBA" id="ARBA00004141"/>
    </source>
</evidence>
<dbReference type="PANTHER" id="PTHR46561:SF11">
    <property type="entry name" value="SERPENTINE RECEPTOR CLASS ALPHA_BETA-14"/>
    <property type="match status" value="1"/>
</dbReference>
<evidence type="ECO:0000256" key="3">
    <source>
        <dbReference type="ARBA" id="ARBA00022989"/>
    </source>
</evidence>
<accession>A0AAN5CYY1</accession>
<feature type="transmembrane region" description="Helical" evidence="5">
    <location>
        <begin position="151"/>
        <end position="170"/>
    </location>
</feature>
<feature type="transmembrane region" description="Helical" evidence="5">
    <location>
        <begin position="68"/>
        <end position="90"/>
    </location>
</feature>
<dbReference type="GO" id="GO:0016020">
    <property type="term" value="C:membrane"/>
    <property type="evidence" value="ECO:0007669"/>
    <property type="project" value="UniProtKB-SubCell"/>
</dbReference>